<dbReference type="InterPro" id="IPR029058">
    <property type="entry name" value="AB_hydrolase_fold"/>
</dbReference>
<evidence type="ECO:0000313" key="2">
    <source>
        <dbReference type="EMBL" id="ONH27507.1"/>
    </source>
</evidence>
<sequence length="232" mass="24823">MTLESASHESDGGGAASRPPLVVLVHGTRDQASSFDPVAAALDGVDIVSYDRRGWGEKPVWDGTPADLAGHADDLLMVLGDRPATVVGHSWGGNVAVAAAVRRPDLVLSVALWETAMPWASWWKGNHGQLILGAIASVKEKVPGTQRQNRERRLFLAEASATLSRPFDLDHLTARCIAGYGTATQPPFGPGMRAFAELMRADVFELPDANHMAHRENPEGFAQFVRSAIALG</sequence>
<dbReference type="STRING" id="1834516.BL253_21675"/>
<feature type="domain" description="AB hydrolase-1" evidence="1">
    <location>
        <begin position="22"/>
        <end position="223"/>
    </location>
</feature>
<comment type="caution">
    <text evidence="2">The sequence shown here is derived from an EMBL/GenBank/DDBJ whole genome shotgun (WGS) entry which is preliminary data.</text>
</comment>
<dbReference type="SUPFAM" id="SSF53474">
    <property type="entry name" value="alpha/beta-Hydrolases"/>
    <property type="match status" value="1"/>
</dbReference>
<dbReference type="AlphaFoldDB" id="A0A1V2I7D3"/>
<name>A0A1V2I7D3_9ACTN</name>
<dbReference type="GO" id="GO:0016020">
    <property type="term" value="C:membrane"/>
    <property type="evidence" value="ECO:0007669"/>
    <property type="project" value="TreeGrafter"/>
</dbReference>
<evidence type="ECO:0000313" key="3">
    <source>
        <dbReference type="Proteomes" id="UP000188929"/>
    </source>
</evidence>
<keyword evidence="3" id="KW-1185">Reference proteome</keyword>
<reference evidence="3" key="1">
    <citation type="submission" date="2016-10" db="EMBL/GenBank/DDBJ databases">
        <title>Frankia sp. NRRL B-16386 Genome sequencing.</title>
        <authorList>
            <person name="Ghodhbane-Gtari F."/>
            <person name="Swanson E."/>
            <person name="Gueddou A."/>
            <person name="Hezbri K."/>
            <person name="Ktari K."/>
            <person name="Nouioui I."/>
            <person name="Morris K."/>
            <person name="Simpson S."/>
            <person name="Abebe-Akele F."/>
            <person name="Thomas K."/>
            <person name="Gtari M."/>
            <person name="Tisa L.S."/>
        </authorList>
    </citation>
    <scope>NUCLEOTIDE SEQUENCE [LARGE SCALE GENOMIC DNA]</scope>
    <source>
        <strain evidence="3">NRRL B-16386</strain>
    </source>
</reference>
<dbReference type="RefSeq" id="WP_076819018.1">
    <property type="nucleotide sequence ID" value="NZ_MOMC01000045.1"/>
</dbReference>
<dbReference type="PANTHER" id="PTHR43798:SF33">
    <property type="entry name" value="HYDROLASE, PUTATIVE (AFU_ORTHOLOGUE AFUA_2G14860)-RELATED"/>
    <property type="match status" value="1"/>
</dbReference>
<dbReference type="InterPro" id="IPR050266">
    <property type="entry name" value="AB_hydrolase_sf"/>
</dbReference>
<organism evidence="2 3">
    <name type="scientific">Pseudofrankia asymbiotica</name>
    <dbReference type="NCBI Taxonomy" id="1834516"/>
    <lineage>
        <taxon>Bacteria</taxon>
        <taxon>Bacillati</taxon>
        <taxon>Actinomycetota</taxon>
        <taxon>Actinomycetes</taxon>
        <taxon>Frankiales</taxon>
        <taxon>Frankiaceae</taxon>
        <taxon>Pseudofrankia</taxon>
    </lineage>
</organism>
<dbReference type="Proteomes" id="UP000188929">
    <property type="component" value="Unassembled WGS sequence"/>
</dbReference>
<accession>A0A1V2I7D3</accession>
<dbReference type="OrthoDB" id="3210164at2"/>
<dbReference type="Pfam" id="PF12697">
    <property type="entry name" value="Abhydrolase_6"/>
    <property type="match status" value="1"/>
</dbReference>
<dbReference type="PANTHER" id="PTHR43798">
    <property type="entry name" value="MONOACYLGLYCEROL LIPASE"/>
    <property type="match status" value="1"/>
</dbReference>
<evidence type="ECO:0000259" key="1">
    <source>
        <dbReference type="Pfam" id="PF12697"/>
    </source>
</evidence>
<protein>
    <recommendedName>
        <fullName evidence="1">AB hydrolase-1 domain-containing protein</fullName>
    </recommendedName>
</protein>
<dbReference type="InterPro" id="IPR000073">
    <property type="entry name" value="AB_hydrolase_1"/>
</dbReference>
<gene>
    <name evidence="2" type="ORF">BL253_21675</name>
</gene>
<dbReference type="EMBL" id="MOMC01000045">
    <property type="protein sequence ID" value="ONH27507.1"/>
    <property type="molecule type" value="Genomic_DNA"/>
</dbReference>
<dbReference type="Gene3D" id="3.40.50.1820">
    <property type="entry name" value="alpha/beta hydrolase"/>
    <property type="match status" value="1"/>
</dbReference>
<proteinExistence type="predicted"/>
<dbReference type="GO" id="GO:0003824">
    <property type="term" value="F:catalytic activity"/>
    <property type="evidence" value="ECO:0007669"/>
    <property type="project" value="UniProtKB-ARBA"/>
</dbReference>